<name>A0A1F7V724_9BACT</name>
<dbReference type="Proteomes" id="UP000176593">
    <property type="component" value="Unassembled WGS sequence"/>
</dbReference>
<sequence>MKEKQLVWLQKTYINFVREDLSYFFSGIDVDLNLKLAKAKEVIRKYSESWLYSSPKVVRKFRKLIVSLTTAQSPDFNAKSARELLIAMRHDLQGFSWWCGGFTCQELTEEDIEFFNVTK</sequence>
<accession>A0A1F7V724</accession>
<evidence type="ECO:0000313" key="2">
    <source>
        <dbReference type="Proteomes" id="UP000176593"/>
    </source>
</evidence>
<dbReference type="EMBL" id="MGEQ01000010">
    <property type="protein sequence ID" value="OGL86303.1"/>
    <property type="molecule type" value="Genomic_DNA"/>
</dbReference>
<gene>
    <name evidence="1" type="ORF">A3I41_01945</name>
</gene>
<proteinExistence type="predicted"/>
<evidence type="ECO:0000313" key="1">
    <source>
        <dbReference type="EMBL" id="OGL86303.1"/>
    </source>
</evidence>
<reference evidence="1 2" key="1">
    <citation type="journal article" date="2016" name="Nat. Commun.">
        <title>Thousands of microbial genomes shed light on interconnected biogeochemical processes in an aquifer system.</title>
        <authorList>
            <person name="Anantharaman K."/>
            <person name="Brown C.T."/>
            <person name="Hug L.A."/>
            <person name="Sharon I."/>
            <person name="Castelle C.J."/>
            <person name="Probst A.J."/>
            <person name="Thomas B.C."/>
            <person name="Singh A."/>
            <person name="Wilkins M.J."/>
            <person name="Karaoz U."/>
            <person name="Brodie E.L."/>
            <person name="Williams K.H."/>
            <person name="Hubbard S.S."/>
            <person name="Banfield J.F."/>
        </authorList>
    </citation>
    <scope>NUCLEOTIDE SEQUENCE [LARGE SCALE GENOMIC DNA]</scope>
</reference>
<dbReference type="AlphaFoldDB" id="A0A1F7V724"/>
<comment type="caution">
    <text evidence="1">The sequence shown here is derived from an EMBL/GenBank/DDBJ whole genome shotgun (WGS) entry which is preliminary data.</text>
</comment>
<protein>
    <submittedName>
        <fullName evidence="1">Uncharacterized protein</fullName>
    </submittedName>
</protein>
<organism evidence="1 2">
    <name type="scientific">Candidatus Uhrbacteria bacterium RIFCSPLOWO2_02_FULL_48_18</name>
    <dbReference type="NCBI Taxonomy" id="1802408"/>
    <lineage>
        <taxon>Bacteria</taxon>
        <taxon>Candidatus Uhriibacteriota</taxon>
    </lineage>
</organism>